<sequence>MTMQTQPQPKSLLVVAEANTQIVVPATKNAVRVTDIHRIFPVIHEWQPTVIVLDYDFLGNDTEKILRRLTSNPFYNKIKIYCYKSRPHTKVDGLLTALGVQQFIYSPVAKTPKTSVTGKILNYISNATISVKLAKAN</sequence>
<organism evidence="1 2">
    <name type="scientific">Mucilaginibacter antarcticus</name>
    <dbReference type="NCBI Taxonomy" id="1855725"/>
    <lineage>
        <taxon>Bacteria</taxon>
        <taxon>Pseudomonadati</taxon>
        <taxon>Bacteroidota</taxon>
        <taxon>Sphingobacteriia</taxon>
        <taxon>Sphingobacteriales</taxon>
        <taxon>Sphingobacteriaceae</taxon>
        <taxon>Mucilaginibacter</taxon>
    </lineage>
</organism>
<name>A0ABW5XQH6_9SPHI</name>
<reference evidence="2" key="1">
    <citation type="journal article" date="2019" name="Int. J. Syst. Evol. Microbiol.">
        <title>The Global Catalogue of Microorganisms (GCM) 10K type strain sequencing project: providing services to taxonomists for standard genome sequencing and annotation.</title>
        <authorList>
            <consortium name="The Broad Institute Genomics Platform"/>
            <consortium name="The Broad Institute Genome Sequencing Center for Infectious Disease"/>
            <person name="Wu L."/>
            <person name="Ma J."/>
        </authorList>
    </citation>
    <scope>NUCLEOTIDE SEQUENCE [LARGE SCALE GENOMIC DNA]</scope>
    <source>
        <strain evidence="2">KCTC 52232</strain>
    </source>
</reference>
<accession>A0ABW5XQH6</accession>
<dbReference type="Proteomes" id="UP001597601">
    <property type="component" value="Unassembled WGS sequence"/>
</dbReference>
<proteinExistence type="predicted"/>
<keyword evidence="2" id="KW-1185">Reference proteome</keyword>
<gene>
    <name evidence="1" type="ORF">ACFSYC_05625</name>
</gene>
<evidence type="ECO:0000313" key="2">
    <source>
        <dbReference type="Proteomes" id="UP001597601"/>
    </source>
</evidence>
<evidence type="ECO:0000313" key="1">
    <source>
        <dbReference type="EMBL" id="MFD2864163.1"/>
    </source>
</evidence>
<evidence type="ECO:0008006" key="3">
    <source>
        <dbReference type="Google" id="ProtNLM"/>
    </source>
</evidence>
<dbReference type="EMBL" id="JBHUON010000004">
    <property type="protein sequence ID" value="MFD2864163.1"/>
    <property type="molecule type" value="Genomic_DNA"/>
</dbReference>
<comment type="caution">
    <text evidence="1">The sequence shown here is derived from an EMBL/GenBank/DDBJ whole genome shotgun (WGS) entry which is preliminary data.</text>
</comment>
<protein>
    <recommendedName>
        <fullName evidence="3">Response regulatory domain-containing protein</fullName>
    </recommendedName>
</protein>